<dbReference type="VEuPathDB" id="FungiDB:BO78DRAFT_409089"/>
<dbReference type="GO" id="GO:0032259">
    <property type="term" value="P:methylation"/>
    <property type="evidence" value="ECO:0007669"/>
    <property type="project" value="UniProtKB-KW"/>
</dbReference>
<keyword evidence="3" id="KW-0949">S-adenosyl-L-methionine</keyword>
<evidence type="ECO:0000256" key="3">
    <source>
        <dbReference type="ARBA" id="ARBA00022691"/>
    </source>
</evidence>
<feature type="domain" description="O-methyltransferase C-terminal" evidence="4">
    <location>
        <begin position="233"/>
        <end position="388"/>
    </location>
</feature>
<dbReference type="GO" id="GO:0044550">
    <property type="term" value="P:secondary metabolite biosynthetic process"/>
    <property type="evidence" value="ECO:0007669"/>
    <property type="project" value="UniProtKB-ARBA"/>
</dbReference>
<dbReference type="PROSITE" id="PS51683">
    <property type="entry name" value="SAM_OMT_II"/>
    <property type="match status" value="1"/>
</dbReference>
<evidence type="ECO:0000256" key="2">
    <source>
        <dbReference type="ARBA" id="ARBA00022679"/>
    </source>
</evidence>
<gene>
    <name evidence="5" type="ORF">BO78DRAFT_409089</name>
</gene>
<dbReference type="InterPro" id="IPR001077">
    <property type="entry name" value="COMT_C"/>
</dbReference>
<dbReference type="Pfam" id="PF00891">
    <property type="entry name" value="Methyltransf_2"/>
    <property type="match status" value="1"/>
</dbReference>
<dbReference type="PANTHER" id="PTHR43712:SF12">
    <property type="entry name" value="STERIGMATOCYSTIN 8-O-METHYLTRANSFERASE"/>
    <property type="match status" value="1"/>
</dbReference>
<dbReference type="PANTHER" id="PTHR43712">
    <property type="entry name" value="PUTATIVE (AFU_ORTHOLOGUE AFUA_4G14580)-RELATED"/>
    <property type="match status" value="1"/>
</dbReference>
<keyword evidence="2" id="KW-0808">Transferase</keyword>
<protein>
    <submittedName>
        <fullName evidence="5">O-methyltransferas-like protein</fullName>
    </submittedName>
</protein>
<proteinExistence type="predicted"/>
<dbReference type="EMBL" id="KZ826370">
    <property type="protein sequence ID" value="PYI04305.1"/>
    <property type="molecule type" value="Genomic_DNA"/>
</dbReference>
<dbReference type="Proteomes" id="UP000248423">
    <property type="component" value="Unassembled WGS sequence"/>
</dbReference>
<dbReference type="InterPro" id="IPR016461">
    <property type="entry name" value="COMT-like"/>
</dbReference>
<evidence type="ECO:0000313" key="5">
    <source>
        <dbReference type="EMBL" id="PYI04305.1"/>
    </source>
</evidence>
<dbReference type="GO" id="GO:0008171">
    <property type="term" value="F:O-methyltransferase activity"/>
    <property type="evidence" value="ECO:0007669"/>
    <property type="project" value="InterPro"/>
</dbReference>
<dbReference type="SUPFAM" id="SSF53335">
    <property type="entry name" value="S-adenosyl-L-methionine-dependent methyltransferases"/>
    <property type="match status" value="1"/>
</dbReference>
<dbReference type="Gene3D" id="3.40.50.150">
    <property type="entry name" value="Vaccinia Virus protein VP39"/>
    <property type="match status" value="1"/>
</dbReference>
<reference evidence="5 6" key="1">
    <citation type="submission" date="2018-02" db="EMBL/GenBank/DDBJ databases">
        <title>The genomes of Aspergillus section Nigri reveals drivers in fungal speciation.</title>
        <authorList>
            <consortium name="DOE Joint Genome Institute"/>
            <person name="Vesth T.C."/>
            <person name="Nybo J."/>
            <person name="Theobald S."/>
            <person name="Brandl J."/>
            <person name="Frisvad J.C."/>
            <person name="Nielsen K.F."/>
            <person name="Lyhne E.K."/>
            <person name="Kogle M.E."/>
            <person name="Kuo A."/>
            <person name="Riley R."/>
            <person name="Clum A."/>
            <person name="Nolan M."/>
            <person name="Lipzen A."/>
            <person name="Salamov A."/>
            <person name="Henrissat B."/>
            <person name="Wiebenga A."/>
            <person name="De vries R.P."/>
            <person name="Grigoriev I.V."/>
            <person name="Mortensen U.H."/>
            <person name="Andersen M.R."/>
            <person name="Baker S.E."/>
        </authorList>
    </citation>
    <scope>NUCLEOTIDE SEQUENCE [LARGE SCALE GENOMIC DNA]</scope>
    <source>
        <strain evidence="5 6">CBS 121057</strain>
    </source>
</reference>
<keyword evidence="6" id="KW-1185">Reference proteome</keyword>
<dbReference type="AlphaFoldDB" id="A0A319E867"/>
<organism evidence="5 6">
    <name type="scientific">Aspergillus sclerotiicarbonarius (strain CBS 121057 / IBT 28362)</name>
    <dbReference type="NCBI Taxonomy" id="1448318"/>
    <lineage>
        <taxon>Eukaryota</taxon>
        <taxon>Fungi</taxon>
        <taxon>Dikarya</taxon>
        <taxon>Ascomycota</taxon>
        <taxon>Pezizomycotina</taxon>
        <taxon>Eurotiomycetes</taxon>
        <taxon>Eurotiomycetidae</taxon>
        <taxon>Eurotiales</taxon>
        <taxon>Aspergillaceae</taxon>
        <taxon>Aspergillus</taxon>
        <taxon>Aspergillus subgen. Circumdati</taxon>
    </lineage>
</organism>
<keyword evidence="1" id="KW-0489">Methyltransferase</keyword>
<evidence type="ECO:0000313" key="6">
    <source>
        <dbReference type="Proteomes" id="UP000248423"/>
    </source>
</evidence>
<name>A0A319E867_ASPSB</name>
<dbReference type="OrthoDB" id="1606438at2759"/>
<sequence length="415" mass="46130">MESDIVRLASIVSSSTATLDRAMQEHGLRMPSFDAESPVQLTLLSEDMATARDTAINACMELLDHLKGPLTCLLPLYNGSSLQVISRYSIASHVPLSGEISYHDLSTACGVHVHDLKQVVRYAIVFHRLFAEQRKGYVSHSAGSRLIAQDPIVRAGMEQFDEFYGSCARAVDSMDQFQGHEPNETGFSLSHNTSEGLFEYLRSRPLKAKQFAEGIKFYKGPIPAYSPDLLVQGYPFHSLPEGAVVVDMGGSDGHVGRTIAQANPHVQVIVQDLPGVVEEAEAAGKARPGIQFQAHDIFTPQPVVAEVYLLRWILQDWPDDYVVRILRQLVSVLRKGARVVVNESLCPDSGSLPLATERYIRHMDLMMYAINKSRLRDEEEWQQLFHEADARFGTIRCWTPPGSALAIIEAVWEGE</sequence>
<accession>A0A319E867</accession>
<dbReference type="InterPro" id="IPR029063">
    <property type="entry name" value="SAM-dependent_MTases_sf"/>
</dbReference>
<evidence type="ECO:0000259" key="4">
    <source>
        <dbReference type="Pfam" id="PF00891"/>
    </source>
</evidence>
<evidence type="ECO:0000256" key="1">
    <source>
        <dbReference type="ARBA" id="ARBA00022603"/>
    </source>
</evidence>